<organism evidence="3 4">
    <name type="scientific">Fonsecaea pedrosoi CBS 271.37</name>
    <dbReference type="NCBI Taxonomy" id="1442368"/>
    <lineage>
        <taxon>Eukaryota</taxon>
        <taxon>Fungi</taxon>
        <taxon>Dikarya</taxon>
        <taxon>Ascomycota</taxon>
        <taxon>Pezizomycotina</taxon>
        <taxon>Eurotiomycetes</taxon>
        <taxon>Chaetothyriomycetidae</taxon>
        <taxon>Chaetothyriales</taxon>
        <taxon>Herpotrichiellaceae</taxon>
        <taxon>Fonsecaea</taxon>
    </lineage>
</organism>
<sequence>MVFNPSSPIRVFARQQVVIHRATPKPHKEGPKASVAKRIYEMTSGDMPKSSSPASGWRVGVSRLMRQSQDPPHPPPPPTEVSRWSKTTTESEISDAFSEPPSSLPDKRRSFLKRKSKLKRQSKDTANSSPTDPFYDPVTRQLQPFGDVPPIISTGGDAQPRTMSTSDSDASSELDPTSPVIHRASSVRVSKPHIVLHNNSSGGSVPRLYAPHSTPTSTHDGPSTAKTSQTLGEGLKHLSNLADVEKSEEPVVPGGPGDALKALEGREEPQQKEDDITALPRVPAEVSTECGDTMKETILEWPDTPSRIEALDTLPTPFGGFGSVRVLRTSNATYSTSGSTNTTYVSPPSIITDGLRANPPSENDKKLSRAISAPVRNPARRVMIRPTDLIINKGAHDHKLYRENIVSTPYPARHSSIGEIDEITAPGAQATGNKTPNTKRSRPLSHHTEKSAEQDGEGEGETKTTNHDDDTTAQDIQDNDEKRDMAPEIPFSTKPTLSPTPAPLTAKSDRFPSPSAPEILFLDLRLARHPSARITVEIKVTDKATFDDEQLFTMVRHSYVTKLMGRGRWWFCARTLEAASMRVAQPFDPNAPFWYGTPQHLGTGDSAVEFDGADFVRHLLNPRVGRRRKMWLLWLRNHQSVDAHGNDNSKDHNGIDNANVASPARRTRDRGRRSHLAQHDGYAQGYGHSPQQADGSAKSPVFSFMHSRNNSDGISNNNETSSATQANSLNNMAGAGLGWSAGGLVGKQPSVSLPRMPFQPSAMSSFHRTKSLAAHTSATTMPLSSSPSTISSPYTANPYASYLFHLQQQHQPPLLPVQNQGPPTIHLHHTFSLPSMAIFTFVLLMLSVLTTTFWILFGYPGRSAAAGNAITTVAGHEYALSWRRDAQARVGVGLVMGVVVLLLGAGCEVAWVWTSWVLV</sequence>
<feature type="compositionally biased region" description="Basic residues" evidence="1">
    <location>
        <begin position="665"/>
        <end position="676"/>
    </location>
</feature>
<feature type="transmembrane region" description="Helical" evidence="2">
    <location>
        <begin position="890"/>
        <end position="913"/>
    </location>
</feature>
<feature type="compositionally biased region" description="Low complexity" evidence="1">
    <location>
        <begin position="492"/>
        <end position="506"/>
    </location>
</feature>
<dbReference type="HOGENOM" id="CLU_341620_0_0_1"/>
<dbReference type="AlphaFoldDB" id="A0A0D2H7K8"/>
<feature type="compositionally biased region" description="Polar residues" evidence="1">
    <location>
        <begin position="213"/>
        <end position="231"/>
    </location>
</feature>
<accession>A0A0D2H7K8</accession>
<keyword evidence="2" id="KW-1133">Transmembrane helix</keyword>
<gene>
    <name evidence="3" type="ORF">Z517_07245</name>
</gene>
<feature type="compositionally biased region" description="Basic and acidic residues" evidence="1">
    <location>
        <begin position="642"/>
        <end position="654"/>
    </location>
</feature>
<feature type="region of interest" description="Disordered" evidence="1">
    <location>
        <begin position="243"/>
        <end position="274"/>
    </location>
</feature>
<feature type="region of interest" description="Disordered" evidence="1">
    <location>
        <begin position="22"/>
        <end position="231"/>
    </location>
</feature>
<feature type="region of interest" description="Disordered" evidence="1">
    <location>
        <begin position="423"/>
        <end position="512"/>
    </location>
</feature>
<proteinExistence type="predicted"/>
<dbReference type="Proteomes" id="UP000053029">
    <property type="component" value="Unassembled WGS sequence"/>
</dbReference>
<evidence type="ECO:0000256" key="1">
    <source>
        <dbReference type="SAM" id="MobiDB-lite"/>
    </source>
</evidence>
<keyword evidence="2" id="KW-0812">Transmembrane</keyword>
<feature type="transmembrane region" description="Helical" evidence="2">
    <location>
        <begin position="836"/>
        <end position="857"/>
    </location>
</feature>
<evidence type="ECO:0000313" key="3">
    <source>
        <dbReference type="EMBL" id="KIW80629.1"/>
    </source>
</evidence>
<dbReference type="RefSeq" id="XP_013284437.1">
    <property type="nucleotide sequence ID" value="XM_013428983.1"/>
</dbReference>
<keyword evidence="4" id="KW-1185">Reference proteome</keyword>
<feature type="compositionally biased region" description="Polar residues" evidence="1">
    <location>
        <begin position="82"/>
        <end position="91"/>
    </location>
</feature>
<evidence type="ECO:0000256" key="2">
    <source>
        <dbReference type="SAM" id="Phobius"/>
    </source>
</evidence>
<dbReference type="STRING" id="1442368.A0A0D2H7K8"/>
<evidence type="ECO:0000313" key="4">
    <source>
        <dbReference type="Proteomes" id="UP000053029"/>
    </source>
</evidence>
<dbReference type="EMBL" id="KN846972">
    <property type="protein sequence ID" value="KIW80629.1"/>
    <property type="molecule type" value="Genomic_DNA"/>
</dbReference>
<name>A0A0D2H7K8_9EURO</name>
<protein>
    <submittedName>
        <fullName evidence="3">Unplaced genomic scaffold supercont1.4, whole genome shotgun sequence</fullName>
    </submittedName>
</protein>
<dbReference type="VEuPathDB" id="FungiDB:Z517_07245"/>
<feature type="compositionally biased region" description="Polar residues" evidence="1">
    <location>
        <begin position="161"/>
        <end position="175"/>
    </location>
</feature>
<feature type="region of interest" description="Disordered" evidence="1">
    <location>
        <begin position="642"/>
        <end position="724"/>
    </location>
</feature>
<dbReference type="OrthoDB" id="4157429at2759"/>
<feature type="compositionally biased region" description="Polar residues" evidence="1">
    <location>
        <begin position="706"/>
        <end position="724"/>
    </location>
</feature>
<feature type="compositionally biased region" description="Basic and acidic residues" evidence="1">
    <location>
        <begin position="460"/>
        <end position="470"/>
    </location>
</feature>
<feature type="compositionally biased region" description="Basic residues" evidence="1">
    <location>
        <begin position="110"/>
        <end position="120"/>
    </location>
</feature>
<keyword evidence="2" id="KW-0472">Membrane</keyword>
<dbReference type="GeneID" id="25306735"/>
<reference evidence="3 4" key="1">
    <citation type="submission" date="2015-01" db="EMBL/GenBank/DDBJ databases">
        <title>The Genome Sequence of Fonsecaea pedrosoi CBS 271.37.</title>
        <authorList>
            <consortium name="The Broad Institute Genomics Platform"/>
            <person name="Cuomo C."/>
            <person name="de Hoog S."/>
            <person name="Gorbushina A."/>
            <person name="Stielow B."/>
            <person name="Teixiera M."/>
            <person name="Abouelleil A."/>
            <person name="Chapman S.B."/>
            <person name="Priest M."/>
            <person name="Young S.K."/>
            <person name="Wortman J."/>
            <person name="Nusbaum C."/>
            <person name="Birren B."/>
        </authorList>
    </citation>
    <scope>NUCLEOTIDE SEQUENCE [LARGE SCALE GENOMIC DNA]</scope>
    <source>
        <strain evidence="3 4">CBS 271.37</strain>
    </source>
</reference>
<feature type="compositionally biased region" description="Basic and acidic residues" evidence="1">
    <location>
        <begin position="261"/>
        <end position="274"/>
    </location>
</feature>